<dbReference type="AlphaFoldDB" id="A0A0F9ACY9"/>
<organism evidence="1">
    <name type="scientific">marine sediment metagenome</name>
    <dbReference type="NCBI Taxonomy" id="412755"/>
    <lineage>
        <taxon>unclassified sequences</taxon>
        <taxon>metagenomes</taxon>
        <taxon>ecological metagenomes</taxon>
    </lineage>
</organism>
<dbReference type="EMBL" id="LAZR01046608">
    <property type="protein sequence ID" value="KKK96140.1"/>
    <property type="molecule type" value="Genomic_DNA"/>
</dbReference>
<proteinExistence type="predicted"/>
<accession>A0A0F9ACY9</accession>
<sequence>DQTLCSPGHTDPDSECDALTLTIDTTLSSAITSAGAVNEYMTHYLGEGQSPPGFGEEVNTCAFYFDTEADYDNSLNKQGVSHQSEGVFIINPVAKDCSGLATQSDAGDLDKYSHIGL</sequence>
<reference evidence="1" key="1">
    <citation type="journal article" date="2015" name="Nature">
        <title>Complex archaea that bridge the gap between prokaryotes and eukaryotes.</title>
        <authorList>
            <person name="Spang A."/>
            <person name="Saw J.H."/>
            <person name="Jorgensen S.L."/>
            <person name="Zaremba-Niedzwiedzka K."/>
            <person name="Martijn J."/>
            <person name="Lind A.E."/>
            <person name="van Eijk R."/>
            <person name="Schleper C."/>
            <person name="Guy L."/>
            <person name="Ettema T.J."/>
        </authorList>
    </citation>
    <scope>NUCLEOTIDE SEQUENCE</scope>
</reference>
<gene>
    <name evidence="1" type="ORF">LCGC14_2665750</name>
</gene>
<comment type="caution">
    <text evidence="1">The sequence shown here is derived from an EMBL/GenBank/DDBJ whole genome shotgun (WGS) entry which is preliminary data.</text>
</comment>
<protein>
    <submittedName>
        <fullName evidence="1">Uncharacterized protein</fullName>
    </submittedName>
</protein>
<feature type="non-terminal residue" evidence="1">
    <location>
        <position position="1"/>
    </location>
</feature>
<evidence type="ECO:0000313" key="1">
    <source>
        <dbReference type="EMBL" id="KKK96140.1"/>
    </source>
</evidence>
<name>A0A0F9ACY9_9ZZZZ</name>